<evidence type="ECO:0000313" key="1">
    <source>
        <dbReference type="EMBL" id="CAG6639043.1"/>
    </source>
</evidence>
<sequence>MPFLFQFPLYINPSYFPFSCHSVFHQLFISSTSIPNHEPLYPISSIPIQYTMYLLPSPFYLLPSTESSGSIVINFGNSNFNFFSSSSQNAFQTFRSIFGFVSVVSVCSQFLVTAFPPTVFIRLG</sequence>
<proteinExistence type="predicted"/>
<dbReference type="EMBL" id="HBUF01105177">
    <property type="protein sequence ID" value="CAG6639043.1"/>
    <property type="molecule type" value="Transcribed_RNA"/>
</dbReference>
<name>A0A8D8VX69_9HEMI</name>
<dbReference type="AlphaFoldDB" id="A0A8D8VX69"/>
<protein>
    <submittedName>
        <fullName evidence="1">Uncharacterized protein</fullName>
    </submittedName>
</protein>
<organism evidence="1">
    <name type="scientific">Cacopsylla melanoneura</name>
    <dbReference type="NCBI Taxonomy" id="428564"/>
    <lineage>
        <taxon>Eukaryota</taxon>
        <taxon>Metazoa</taxon>
        <taxon>Ecdysozoa</taxon>
        <taxon>Arthropoda</taxon>
        <taxon>Hexapoda</taxon>
        <taxon>Insecta</taxon>
        <taxon>Pterygota</taxon>
        <taxon>Neoptera</taxon>
        <taxon>Paraneoptera</taxon>
        <taxon>Hemiptera</taxon>
        <taxon>Sternorrhyncha</taxon>
        <taxon>Psylloidea</taxon>
        <taxon>Psyllidae</taxon>
        <taxon>Psyllinae</taxon>
        <taxon>Cacopsylla</taxon>
    </lineage>
</organism>
<accession>A0A8D8VX69</accession>
<reference evidence="1" key="1">
    <citation type="submission" date="2021-05" db="EMBL/GenBank/DDBJ databases">
        <authorList>
            <person name="Alioto T."/>
            <person name="Alioto T."/>
            <person name="Gomez Garrido J."/>
        </authorList>
    </citation>
    <scope>NUCLEOTIDE SEQUENCE</scope>
</reference>